<evidence type="ECO:0000259" key="6">
    <source>
        <dbReference type="Pfam" id="PF12698"/>
    </source>
</evidence>
<reference evidence="7 8" key="1">
    <citation type="submission" date="2018-06" db="EMBL/GenBank/DDBJ databases">
        <authorList>
            <consortium name="Pathogen Informatics"/>
            <person name="Doyle S."/>
        </authorList>
    </citation>
    <scope>NUCLEOTIDE SEQUENCE [LARGE SCALE GENOMIC DNA]</scope>
    <source>
        <strain evidence="7 8">NCTC7688</strain>
    </source>
</reference>
<evidence type="ECO:0000256" key="4">
    <source>
        <dbReference type="ARBA" id="ARBA00023136"/>
    </source>
</evidence>
<feature type="transmembrane region" description="Helical" evidence="5">
    <location>
        <begin position="280"/>
        <end position="301"/>
    </location>
</feature>
<evidence type="ECO:0000256" key="5">
    <source>
        <dbReference type="SAM" id="Phobius"/>
    </source>
</evidence>
<dbReference type="InterPro" id="IPR013525">
    <property type="entry name" value="ABC2_TM"/>
</dbReference>
<keyword evidence="3 5" id="KW-1133">Transmembrane helix</keyword>
<proteinExistence type="predicted"/>
<dbReference type="RefSeq" id="WP_115340442.1">
    <property type="nucleotide sequence ID" value="NZ_UHED01000001.1"/>
</dbReference>
<feature type="transmembrane region" description="Helical" evidence="5">
    <location>
        <begin position="308"/>
        <end position="331"/>
    </location>
</feature>
<dbReference type="Proteomes" id="UP000254707">
    <property type="component" value="Unassembled WGS sequence"/>
</dbReference>
<accession>A0A380HKJ2</accession>
<feature type="transmembrane region" description="Helical" evidence="5">
    <location>
        <begin position="198"/>
        <end position="221"/>
    </location>
</feature>
<feature type="domain" description="ABC-2 type transporter transmembrane" evidence="6">
    <location>
        <begin position="18"/>
        <end position="383"/>
    </location>
</feature>
<sequence>MKTIQLFRIYHSFLLKKWHLFFYLILMMCAFLTALLVVQYVNQDDAKFRIGIVDHDNSAETQLILNSMGNGTHLGKDIRIQRYNQNQAQKLLKAQKLEGYYVFEKGMTKTFYKHGNLPIAVNTYDQTSTKSLVINQLTDSVYSRPMLSMGGGLTYTTLSPEANKDDKLQLLTDLLFTGLNRTGGFDYQSIQIFDTSSYYVVTGYLASIFIFALSLFSILKMNQAKALKSRLHMYHFSFEKLTLIRSLFTLFYTGVWTLLGCLCMIQILPNTFEPYNWPTVVIQLVYYILMIIGWLTIIDLINFRWFNIVLKIMLALMVILFSGQIIPTIYFKHLLNGMFNVQPFSFVTNQMLEIILNNYILDTPITFYMSFVITAIILLVIIVWRYRR</sequence>
<comment type="subcellular location">
    <subcellularLocation>
        <location evidence="1">Membrane</location>
        <topology evidence="1">Multi-pass membrane protein</topology>
    </subcellularLocation>
</comment>
<evidence type="ECO:0000256" key="3">
    <source>
        <dbReference type="ARBA" id="ARBA00022989"/>
    </source>
</evidence>
<feature type="transmembrane region" description="Helical" evidence="5">
    <location>
        <begin position="20"/>
        <end position="41"/>
    </location>
</feature>
<dbReference type="Pfam" id="PF12698">
    <property type="entry name" value="ABC2_membrane_3"/>
    <property type="match status" value="1"/>
</dbReference>
<evidence type="ECO:0000256" key="2">
    <source>
        <dbReference type="ARBA" id="ARBA00022692"/>
    </source>
</evidence>
<dbReference type="GO" id="GO:0140359">
    <property type="term" value="F:ABC-type transporter activity"/>
    <property type="evidence" value="ECO:0007669"/>
    <property type="project" value="InterPro"/>
</dbReference>
<evidence type="ECO:0000313" key="7">
    <source>
        <dbReference type="EMBL" id="SUM81859.1"/>
    </source>
</evidence>
<dbReference type="GO" id="GO:0016020">
    <property type="term" value="C:membrane"/>
    <property type="evidence" value="ECO:0007669"/>
    <property type="project" value="UniProtKB-SubCell"/>
</dbReference>
<gene>
    <name evidence="7" type="ORF">NCTC7688_00353</name>
</gene>
<feature type="transmembrane region" description="Helical" evidence="5">
    <location>
        <begin position="365"/>
        <end position="384"/>
    </location>
</feature>
<dbReference type="Gene3D" id="3.40.1710.10">
    <property type="entry name" value="abc type-2 transporter like domain"/>
    <property type="match status" value="1"/>
</dbReference>
<keyword evidence="2 5" id="KW-0812">Transmembrane</keyword>
<dbReference type="AlphaFoldDB" id="A0A380HKJ2"/>
<protein>
    <submittedName>
        <fullName evidence="7">ABC-2 transporter family protein</fullName>
    </submittedName>
</protein>
<evidence type="ECO:0000256" key="1">
    <source>
        <dbReference type="ARBA" id="ARBA00004141"/>
    </source>
</evidence>
<keyword evidence="4 5" id="KW-0472">Membrane</keyword>
<evidence type="ECO:0000313" key="8">
    <source>
        <dbReference type="Proteomes" id="UP000254707"/>
    </source>
</evidence>
<dbReference type="EMBL" id="UHED01000001">
    <property type="protein sequence ID" value="SUM81859.1"/>
    <property type="molecule type" value="Genomic_DNA"/>
</dbReference>
<feature type="transmembrane region" description="Helical" evidence="5">
    <location>
        <begin position="242"/>
        <end position="268"/>
    </location>
</feature>
<organism evidence="7 8">
    <name type="scientific">Staphylococcus saprophyticus</name>
    <dbReference type="NCBI Taxonomy" id="29385"/>
    <lineage>
        <taxon>Bacteria</taxon>
        <taxon>Bacillati</taxon>
        <taxon>Bacillota</taxon>
        <taxon>Bacilli</taxon>
        <taxon>Bacillales</taxon>
        <taxon>Staphylococcaceae</taxon>
        <taxon>Staphylococcus</taxon>
    </lineage>
</organism>
<name>A0A380HKJ2_STASA</name>